<name>A0A0B6ZFT3_9EUPU</name>
<reference evidence="1" key="1">
    <citation type="submission" date="2014-12" db="EMBL/GenBank/DDBJ databases">
        <title>Insight into the proteome of Arion vulgaris.</title>
        <authorList>
            <person name="Aradska J."/>
            <person name="Bulat T."/>
            <person name="Smidak R."/>
            <person name="Sarate P."/>
            <person name="Gangsoo J."/>
            <person name="Sialana F."/>
            <person name="Bilban M."/>
            <person name="Lubec G."/>
        </authorList>
    </citation>
    <scope>NUCLEOTIDE SEQUENCE</scope>
    <source>
        <tissue evidence="1">Skin</tissue>
    </source>
</reference>
<gene>
    <name evidence="1" type="primary">ORF62495</name>
</gene>
<feature type="non-terminal residue" evidence="1">
    <location>
        <position position="1"/>
    </location>
</feature>
<organism evidence="1">
    <name type="scientific">Arion vulgaris</name>
    <dbReference type="NCBI Taxonomy" id="1028688"/>
    <lineage>
        <taxon>Eukaryota</taxon>
        <taxon>Metazoa</taxon>
        <taxon>Spiralia</taxon>
        <taxon>Lophotrochozoa</taxon>
        <taxon>Mollusca</taxon>
        <taxon>Gastropoda</taxon>
        <taxon>Heterobranchia</taxon>
        <taxon>Euthyneura</taxon>
        <taxon>Panpulmonata</taxon>
        <taxon>Eupulmonata</taxon>
        <taxon>Stylommatophora</taxon>
        <taxon>Helicina</taxon>
        <taxon>Arionoidea</taxon>
        <taxon>Arionidae</taxon>
        <taxon>Arion</taxon>
    </lineage>
</organism>
<proteinExistence type="predicted"/>
<evidence type="ECO:0000313" key="1">
    <source>
        <dbReference type="EMBL" id="CEK67408.1"/>
    </source>
</evidence>
<dbReference type="AlphaFoldDB" id="A0A0B6ZFT3"/>
<protein>
    <submittedName>
        <fullName evidence="1">Uncharacterized protein</fullName>
    </submittedName>
</protein>
<sequence>RPLSSKRYNRSDEFHIILHIDYNRDDFQRAENRKTFNSTVCDVSKRRSGRHRKATSPASSAVMLELFAGLSQNVLCKTETSSR</sequence>
<accession>A0A0B6ZFT3</accession>
<dbReference type="EMBL" id="HACG01020543">
    <property type="protein sequence ID" value="CEK67408.1"/>
    <property type="molecule type" value="Transcribed_RNA"/>
</dbReference>